<evidence type="ECO:0000259" key="1">
    <source>
        <dbReference type="PROSITE" id="PS51309"/>
    </source>
</evidence>
<reference evidence="2" key="1">
    <citation type="submission" date="2023-01" db="EMBL/GenBank/DDBJ databases">
        <title>Genome assembly of the deep-sea coral Lophelia pertusa.</title>
        <authorList>
            <person name="Herrera S."/>
            <person name="Cordes E."/>
        </authorList>
    </citation>
    <scope>NUCLEOTIDE SEQUENCE</scope>
    <source>
        <strain evidence="2">USNM1676648</strain>
        <tissue evidence="2">Polyp</tissue>
    </source>
</reference>
<dbReference type="Pfam" id="PF00658">
    <property type="entry name" value="MLLE"/>
    <property type="match status" value="1"/>
</dbReference>
<accession>A0A9W9YIR7</accession>
<proteinExistence type="predicted"/>
<evidence type="ECO:0000313" key="2">
    <source>
        <dbReference type="EMBL" id="KAJ7348766.1"/>
    </source>
</evidence>
<dbReference type="InterPro" id="IPR036053">
    <property type="entry name" value="PABP-dom"/>
</dbReference>
<dbReference type="Gene3D" id="1.10.1900.10">
    <property type="entry name" value="c-terminal domain of poly(a) binding protein"/>
    <property type="match status" value="1"/>
</dbReference>
<dbReference type="SMART" id="SM00517">
    <property type="entry name" value="PolyA"/>
    <property type="match status" value="1"/>
</dbReference>
<dbReference type="EMBL" id="MU827463">
    <property type="protein sequence ID" value="KAJ7348766.1"/>
    <property type="molecule type" value="Genomic_DNA"/>
</dbReference>
<comment type="caution">
    <text evidence="2">The sequence shown here is derived from an EMBL/GenBank/DDBJ whole genome shotgun (WGS) entry which is preliminary data.</text>
</comment>
<feature type="non-terminal residue" evidence="2">
    <location>
        <position position="1"/>
    </location>
</feature>
<name>A0A9W9YIR7_9CNID</name>
<dbReference type="InterPro" id="IPR002004">
    <property type="entry name" value="PABP_HYD_C"/>
</dbReference>
<evidence type="ECO:0000313" key="3">
    <source>
        <dbReference type="Proteomes" id="UP001163046"/>
    </source>
</evidence>
<feature type="domain" description="PABC" evidence="1">
    <location>
        <begin position="1"/>
        <end position="67"/>
    </location>
</feature>
<dbReference type="AlphaFoldDB" id="A0A9W9YIR7"/>
<dbReference type="OrthoDB" id="19742at2759"/>
<organism evidence="2 3">
    <name type="scientific">Desmophyllum pertusum</name>
    <dbReference type="NCBI Taxonomy" id="174260"/>
    <lineage>
        <taxon>Eukaryota</taxon>
        <taxon>Metazoa</taxon>
        <taxon>Cnidaria</taxon>
        <taxon>Anthozoa</taxon>
        <taxon>Hexacorallia</taxon>
        <taxon>Scleractinia</taxon>
        <taxon>Caryophylliina</taxon>
        <taxon>Caryophylliidae</taxon>
        <taxon>Desmophyllum</taxon>
    </lineage>
</organism>
<dbReference type="GO" id="GO:0003723">
    <property type="term" value="F:RNA binding"/>
    <property type="evidence" value="ECO:0007669"/>
    <property type="project" value="InterPro"/>
</dbReference>
<dbReference type="SUPFAM" id="SSF63570">
    <property type="entry name" value="PABC (PABP) domain"/>
    <property type="match status" value="1"/>
</dbReference>
<dbReference type="PROSITE" id="PS51309">
    <property type="entry name" value="PABC"/>
    <property type="match status" value="1"/>
</dbReference>
<feature type="non-terminal residue" evidence="2">
    <location>
        <position position="67"/>
    </location>
</feature>
<keyword evidence="3" id="KW-1185">Reference proteome</keyword>
<sequence length="67" mass="7777">NQLNITAKKNSPKKNWEGKLYEKIEESHPEDADKITGMLLEMTVEDIERLLKNPQELQDKIQLAEKA</sequence>
<protein>
    <recommendedName>
        <fullName evidence="1">PABC domain-containing protein</fullName>
    </recommendedName>
</protein>
<gene>
    <name evidence="2" type="ORF">OS493_039180</name>
</gene>
<dbReference type="Proteomes" id="UP001163046">
    <property type="component" value="Unassembled WGS sequence"/>
</dbReference>